<reference evidence="2 3" key="1">
    <citation type="journal article" date="2021" name="BMC Genomics">
        <title>Datura genome reveals duplications of psychoactive alkaloid biosynthetic genes and high mutation rate following tissue culture.</title>
        <authorList>
            <person name="Rajewski A."/>
            <person name="Carter-House D."/>
            <person name="Stajich J."/>
            <person name="Litt A."/>
        </authorList>
    </citation>
    <scope>NUCLEOTIDE SEQUENCE [LARGE SCALE GENOMIC DNA]</scope>
    <source>
        <strain evidence="2">AR-01</strain>
    </source>
</reference>
<keyword evidence="3" id="KW-1185">Reference proteome</keyword>
<evidence type="ECO:0000313" key="2">
    <source>
        <dbReference type="EMBL" id="MCD7455308.1"/>
    </source>
</evidence>
<dbReference type="Proteomes" id="UP000823775">
    <property type="component" value="Unassembled WGS sequence"/>
</dbReference>
<dbReference type="EMBL" id="JACEIK010000339">
    <property type="protein sequence ID" value="MCD7455308.1"/>
    <property type="molecule type" value="Genomic_DNA"/>
</dbReference>
<comment type="caution">
    <text evidence="2">The sequence shown here is derived from an EMBL/GenBank/DDBJ whole genome shotgun (WGS) entry which is preliminary data.</text>
</comment>
<proteinExistence type="predicted"/>
<gene>
    <name evidence="2" type="ORF">HAX54_027777</name>
</gene>
<evidence type="ECO:0000313" key="3">
    <source>
        <dbReference type="Proteomes" id="UP000823775"/>
    </source>
</evidence>
<evidence type="ECO:0000256" key="1">
    <source>
        <dbReference type="SAM" id="MobiDB-lite"/>
    </source>
</evidence>
<protein>
    <submittedName>
        <fullName evidence="2">Uncharacterized protein</fullName>
    </submittedName>
</protein>
<feature type="compositionally biased region" description="Polar residues" evidence="1">
    <location>
        <begin position="16"/>
        <end position="30"/>
    </location>
</feature>
<feature type="compositionally biased region" description="Basic and acidic residues" evidence="1">
    <location>
        <begin position="34"/>
        <end position="54"/>
    </location>
</feature>
<name>A0ABS8S903_DATST</name>
<organism evidence="2 3">
    <name type="scientific">Datura stramonium</name>
    <name type="common">Jimsonweed</name>
    <name type="synonym">Common thornapple</name>
    <dbReference type="NCBI Taxonomy" id="4076"/>
    <lineage>
        <taxon>Eukaryota</taxon>
        <taxon>Viridiplantae</taxon>
        <taxon>Streptophyta</taxon>
        <taxon>Embryophyta</taxon>
        <taxon>Tracheophyta</taxon>
        <taxon>Spermatophyta</taxon>
        <taxon>Magnoliopsida</taxon>
        <taxon>eudicotyledons</taxon>
        <taxon>Gunneridae</taxon>
        <taxon>Pentapetalae</taxon>
        <taxon>asterids</taxon>
        <taxon>lamiids</taxon>
        <taxon>Solanales</taxon>
        <taxon>Solanaceae</taxon>
        <taxon>Solanoideae</taxon>
        <taxon>Datureae</taxon>
        <taxon>Datura</taxon>
    </lineage>
</organism>
<accession>A0ABS8S903</accession>
<sequence length="103" mass="11102">MASDSSYDSYRRSACAKQNNSHSPAHTTVQHLDGQTDAHVESSLDSEGDSHTENGSDGGNSSDDDCDNPAEYHSQEAMESPEVTEPVLVSNPQVIHLEVDQSK</sequence>
<feature type="region of interest" description="Disordered" evidence="1">
    <location>
        <begin position="1"/>
        <end position="103"/>
    </location>
</feature>